<organism evidence="1 2">
    <name type="scientific">Caenorhabditis tropicalis</name>
    <dbReference type="NCBI Taxonomy" id="1561998"/>
    <lineage>
        <taxon>Eukaryota</taxon>
        <taxon>Metazoa</taxon>
        <taxon>Ecdysozoa</taxon>
        <taxon>Nematoda</taxon>
        <taxon>Chromadorea</taxon>
        <taxon>Rhabditida</taxon>
        <taxon>Rhabditina</taxon>
        <taxon>Rhabditomorpha</taxon>
        <taxon>Rhabditoidea</taxon>
        <taxon>Rhabditidae</taxon>
        <taxon>Peloderinae</taxon>
        <taxon>Caenorhabditis</taxon>
    </lineage>
</organism>
<accession>A0A1I7ULG1</accession>
<dbReference type="Proteomes" id="UP000095282">
    <property type="component" value="Unplaced"/>
</dbReference>
<evidence type="ECO:0000313" key="2">
    <source>
        <dbReference type="WBParaSite" id="Csp11.Scaffold630.g17144.t1"/>
    </source>
</evidence>
<dbReference type="AlphaFoldDB" id="A0A1I7ULG1"/>
<evidence type="ECO:0000313" key="1">
    <source>
        <dbReference type="Proteomes" id="UP000095282"/>
    </source>
</evidence>
<proteinExistence type="predicted"/>
<reference evidence="2" key="1">
    <citation type="submission" date="2016-11" db="UniProtKB">
        <authorList>
            <consortium name="WormBaseParasite"/>
        </authorList>
    </citation>
    <scope>IDENTIFICATION</scope>
</reference>
<sequence>METVTEKKFFSAGTPGSKRGYSGAPVFNYFGDLTGILIGGTIRECLDSSAEQKYASILGINLIEFRFNQGKLVCSESNLFVRY</sequence>
<keyword evidence="1" id="KW-1185">Reference proteome</keyword>
<name>A0A1I7ULG1_9PELO</name>
<dbReference type="WBParaSite" id="Csp11.Scaffold630.g17144.t1">
    <property type="protein sequence ID" value="Csp11.Scaffold630.g17144.t1"/>
    <property type="gene ID" value="Csp11.Scaffold630.g17144"/>
</dbReference>
<protein>
    <submittedName>
        <fullName evidence="2">Peptidase S1 domain-containing protein</fullName>
    </submittedName>
</protein>